<dbReference type="GO" id="GO:0006273">
    <property type="term" value="P:lagging strand elongation"/>
    <property type="evidence" value="ECO:0007669"/>
    <property type="project" value="UniProtKB-ARBA"/>
</dbReference>
<keyword evidence="5" id="KW-0548">Nucleotidyltransferase</keyword>
<name>A0A061AEH1_RHOTO</name>
<keyword evidence="4" id="KW-0808">Transferase</keyword>
<dbReference type="GO" id="GO:0003887">
    <property type="term" value="F:DNA-directed DNA polymerase activity"/>
    <property type="evidence" value="ECO:0007669"/>
    <property type="project" value="UniProtKB-KW"/>
</dbReference>
<sequence length="455" mass="50535">MPTRLTSSYALPDPSDDSRAPFTTSRDDEEFQKQYANLYWQRLTELRARVLSEAKRRWVEGEGFKGASNRPQHVRRLLEVENGKLCYVVGTVYVDMPLKPNVLEDLARDHHITAPATRRKYHSPSDEIMLEDESGRVRLVGSKVDDAEGTFVTGTIMAALGAEMASGDFEVFEYCFAGMPEQPPLNPTTPEGEWVALASGMEMGTASDVADVRAELLSEWLLGEAGDDEDQYAAVKVTRLILAGNSLAQPDVIASDEPKKKRYGYDSSMYTSKPTETLDAFLSELAPSISIDMMSGEKDPTEPTLPQQPLHPALLPNAATYEGFTGRTNPFWCDVGGASFLGTSGQTLDDIFKYIDSEDRIGIAQQTLEWSHIAPTCPDTLWCYPFSGKEPFVLKQTPHVYFFGNQPSFATRSVESDDGKKVRIVLVPRFCESGEVVLVNTATLEVKVQRFELLQ</sequence>
<keyword evidence="7" id="KW-0239">DNA-directed DNA polymerase</keyword>
<dbReference type="InterPro" id="IPR041863">
    <property type="entry name" value="PolD2_C"/>
</dbReference>
<dbReference type="FunFam" id="2.40.50.430:FF:000002">
    <property type="entry name" value="DNA polymerase delta subunit"/>
    <property type="match status" value="1"/>
</dbReference>
<dbReference type="GO" id="GO:0003677">
    <property type="term" value="F:DNA binding"/>
    <property type="evidence" value="ECO:0007669"/>
    <property type="project" value="InterPro"/>
</dbReference>
<evidence type="ECO:0000256" key="9">
    <source>
        <dbReference type="ARBA" id="ARBA00049244"/>
    </source>
</evidence>
<dbReference type="PANTHER" id="PTHR10416:SF0">
    <property type="entry name" value="DNA POLYMERASE DELTA SUBUNIT 2"/>
    <property type="match status" value="1"/>
</dbReference>
<evidence type="ECO:0000259" key="12">
    <source>
        <dbReference type="Pfam" id="PF18018"/>
    </source>
</evidence>
<comment type="similarity">
    <text evidence="2">Belongs to the DNA polymerase delta/II small subunit family.</text>
</comment>
<comment type="catalytic activity">
    <reaction evidence="9">
        <text>DNA(n) + a 2'-deoxyribonucleoside 5'-triphosphate = DNA(n+1) + diphosphate</text>
        <dbReference type="Rhea" id="RHEA:22508"/>
        <dbReference type="Rhea" id="RHEA-COMP:17339"/>
        <dbReference type="Rhea" id="RHEA-COMP:17340"/>
        <dbReference type="ChEBI" id="CHEBI:33019"/>
        <dbReference type="ChEBI" id="CHEBI:61560"/>
        <dbReference type="ChEBI" id="CHEBI:173112"/>
        <dbReference type="EC" id="2.7.7.7"/>
    </reaction>
</comment>
<evidence type="ECO:0000256" key="2">
    <source>
        <dbReference type="ARBA" id="ARBA00006035"/>
    </source>
</evidence>
<evidence type="ECO:0000256" key="7">
    <source>
        <dbReference type="ARBA" id="ARBA00022932"/>
    </source>
</evidence>
<comment type="subcellular location">
    <subcellularLocation>
        <location evidence="1">Nucleus</location>
    </subcellularLocation>
</comment>
<evidence type="ECO:0000256" key="4">
    <source>
        <dbReference type="ARBA" id="ARBA00022679"/>
    </source>
</evidence>
<evidence type="ECO:0000256" key="6">
    <source>
        <dbReference type="ARBA" id="ARBA00022705"/>
    </source>
</evidence>
<dbReference type="OrthoDB" id="3763at2759"/>
<evidence type="ECO:0000256" key="8">
    <source>
        <dbReference type="ARBA" id="ARBA00023242"/>
    </source>
</evidence>
<dbReference type="EMBL" id="LK052936">
    <property type="protein sequence ID" value="CDR35929.1"/>
    <property type="molecule type" value="Genomic_DNA"/>
</dbReference>
<dbReference type="Gene3D" id="2.40.50.430">
    <property type="match status" value="1"/>
</dbReference>
<dbReference type="PANTHER" id="PTHR10416">
    <property type="entry name" value="DNA POLYMERASE DELTA SUBUNIT 2"/>
    <property type="match status" value="1"/>
</dbReference>
<dbReference type="Gene3D" id="3.60.21.50">
    <property type="match status" value="1"/>
</dbReference>
<dbReference type="CDD" id="cd07387">
    <property type="entry name" value="MPP_PolD2_C"/>
    <property type="match status" value="1"/>
</dbReference>
<evidence type="ECO:0000256" key="3">
    <source>
        <dbReference type="ARBA" id="ARBA00012417"/>
    </source>
</evidence>
<organism evidence="13">
    <name type="scientific">Rhodotorula toruloides</name>
    <name type="common">Yeast</name>
    <name type="synonym">Rhodosporidium toruloides</name>
    <dbReference type="NCBI Taxonomy" id="5286"/>
    <lineage>
        <taxon>Eukaryota</taxon>
        <taxon>Fungi</taxon>
        <taxon>Dikarya</taxon>
        <taxon>Basidiomycota</taxon>
        <taxon>Pucciniomycotina</taxon>
        <taxon>Microbotryomycetes</taxon>
        <taxon>Sporidiobolales</taxon>
        <taxon>Sporidiobolaceae</taxon>
        <taxon>Rhodotorula</taxon>
    </lineage>
</organism>
<proteinExistence type="inferred from homology"/>
<evidence type="ECO:0000256" key="10">
    <source>
        <dbReference type="SAM" id="MobiDB-lite"/>
    </source>
</evidence>
<feature type="domain" description="DNA polymerase alpha/delta/epsilon subunit B" evidence="11">
    <location>
        <begin position="195"/>
        <end position="411"/>
    </location>
</feature>
<evidence type="ECO:0000259" key="11">
    <source>
        <dbReference type="Pfam" id="PF04042"/>
    </source>
</evidence>
<dbReference type="GO" id="GO:0043625">
    <property type="term" value="C:delta DNA polymerase complex"/>
    <property type="evidence" value="ECO:0007669"/>
    <property type="project" value="TreeGrafter"/>
</dbReference>
<dbReference type="InterPro" id="IPR040663">
    <property type="entry name" value="DNA_pol_D_N"/>
</dbReference>
<feature type="region of interest" description="Disordered" evidence="10">
    <location>
        <begin position="1"/>
        <end position="28"/>
    </location>
</feature>
<dbReference type="InterPro" id="IPR007185">
    <property type="entry name" value="DNA_pol_a/d/e_bsu"/>
</dbReference>
<dbReference type="Pfam" id="PF04042">
    <property type="entry name" value="DNA_pol_E_B"/>
    <property type="match status" value="1"/>
</dbReference>
<feature type="domain" description="DNA polymerase delta subunit OB-fold" evidence="12">
    <location>
        <begin position="34"/>
        <end position="173"/>
    </location>
</feature>
<accession>A0A061AEH1</accession>
<evidence type="ECO:0000313" key="13">
    <source>
        <dbReference type="EMBL" id="CDR35929.1"/>
    </source>
</evidence>
<dbReference type="EC" id="2.7.7.7" evidence="3"/>
<dbReference type="GO" id="GO:0006281">
    <property type="term" value="P:DNA repair"/>
    <property type="evidence" value="ECO:0007669"/>
    <property type="project" value="UniProtKB-ARBA"/>
</dbReference>
<keyword evidence="8" id="KW-0539">Nucleus</keyword>
<dbReference type="InterPro" id="IPR024826">
    <property type="entry name" value="DNA_pol_delta/II_ssu"/>
</dbReference>
<keyword evidence="6" id="KW-0235">DNA replication</keyword>
<reference evidence="13" key="1">
    <citation type="journal article" date="2014" name="Genome Announc.">
        <title>Draft genome sequence of Rhodosporidium toruloides CECT1137, an oleaginous yeast of biotechnological interest.</title>
        <authorList>
            <person name="Morin N."/>
            <person name="Calcas X."/>
            <person name="Devillers H."/>
            <person name="Durrens P."/>
            <person name="Sherman D.J."/>
            <person name="Nicaud J.-M."/>
            <person name="Neuveglise C."/>
        </authorList>
    </citation>
    <scope>NUCLEOTIDE SEQUENCE</scope>
    <source>
        <strain evidence="13">CECT1137</strain>
    </source>
</reference>
<evidence type="ECO:0000256" key="5">
    <source>
        <dbReference type="ARBA" id="ARBA00022695"/>
    </source>
</evidence>
<dbReference type="AlphaFoldDB" id="A0A061AEH1"/>
<dbReference type="Pfam" id="PF18018">
    <property type="entry name" value="DNA_pol_D_N"/>
    <property type="match status" value="1"/>
</dbReference>
<gene>
    <name evidence="13" type="ORF">RHTO0S_01e10374g</name>
</gene>
<protein>
    <recommendedName>
        <fullName evidence="3">DNA-directed DNA polymerase</fullName>
        <ecNumber evidence="3">2.7.7.7</ecNumber>
    </recommendedName>
</protein>
<evidence type="ECO:0000256" key="1">
    <source>
        <dbReference type="ARBA" id="ARBA00004123"/>
    </source>
</evidence>